<feature type="domain" description="Nudix hydrolase" evidence="2">
    <location>
        <begin position="17"/>
        <end position="149"/>
    </location>
</feature>
<dbReference type="GO" id="GO:0006167">
    <property type="term" value="P:AMP biosynthetic process"/>
    <property type="evidence" value="ECO:0007669"/>
    <property type="project" value="TreeGrafter"/>
</dbReference>
<keyword evidence="1" id="KW-0378">Hydrolase</keyword>
<dbReference type="InterPro" id="IPR051325">
    <property type="entry name" value="Nudix_hydrolase_domain"/>
</dbReference>
<name>A0A0H4T746_9BACT</name>
<evidence type="ECO:0000313" key="3">
    <source>
        <dbReference type="EMBL" id="AKQ02262.1"/>
    </source>
</evidence>
<dbReference type="GO" id="GO:0006754">
    <property type="term" value="P:ATP biosynthetic process"/>
    <property type="evidence" value="ECO:0007669"/>
    <property type="project" value="TreeGrafter"/>
</dbReference>
<sequence length="161" mass="19095">MLIDESWYIKPKDKNFPTQELAGGIVVRKDGDELLVALVGDRKFPNYILPKGRVERNETELAVAKREISEEMGLDKLVFIRKLSIKSRLTFKKTTWNTYHYFLFLTRQKDGQPQFLEGEEDYFLAWFPIDKLPPIFWPEQRELIEENREKIKKFIPSSIGR</sequence>
<reference evidence="3" key="1">
    <citation type="journal article" date="2015" name="ISME J.">
        <title>Aquifer environment selects for microbial species cohorts in sediment and groundwater.</title>
        <authorList>
            <person name="Hug L.A."/>
            <person name="Thomas B.C."/>
            <person name="Brown C.T."/>
            <person name="Frischkorn K.R."/>
            <person name="Williams K.H."/>
            <person name="Tringe S.G."/>
            <person name="Banfield J.F."/>
        </authorList>
    </citation>
    <scope>NUCLEOTIDE SEQUENCE</scope>
</reference>
<dbReference type="PANTHER" id="PTHR21340:SF0">
    <property type="entry name" value="BIS(5'-NUCLEOSYL)-TETRAPHOSPHATASE [ASYMMETRICAL]"/>
    <property type="match status" value="1"/>
</dbReference>
<dbReference type="GO" id="GO:0004081">
    <property type="term" value="F:bis(5'-nucleosyl)-tetraphosphatase (asymmetrical) activity"/>
    <property type="evidence" value="ECO:0007669"/>
    <property type="project" value="TreeGrafter"/>
</dbReference>
<dbReference type="EMBL" id="KT006999">
    <property type="protein sequence ID" value="AKQ02262.1"/>
    <property type="molecule type" value="Genomic_DNA"/>
</dbReference>
<dbReference type="InterPro" id="IPR000086">
    <property type="entry name" value="NUDIX_hydrolase_dom"/>
</dbReference>
<dbReference type="PROSITE" id="PS51462">
    <property type="entry name" value="NUDIX"/>
    <property type="match status" value="1"/>
</dbReference>
<dbReference type="PROSITE" id="PS00893">
    <property type="entry name" value="NUDIX_BOX"/>
    <property type="match status" value="1"/>
</dbReference>
<dbReference type="InterPro" id="IPR020084">
    <property type="entry name" value="NUDIX_hydrolase_CS"/>
</dbReference>
<protein>
    <recommendedName>
        <fullName evidence="2">Nudix hydrolase domain-containing protein</fullName>
    </recommendedName>
</protein>
<dbReference type="PANTHER" id="PTHR21340">
    <property type="entry name" value="DIADENOSINE 5,5-P1,P4-TETRAPHOSPHATE PYROPHOSPHOHYDROLASE MUTT"/>
    <property type="match status" value="1"/>
</dbReference>
<organism evidence="3">
    <name type="scientific">uncultured Microgenomates bacterium Rifle_16ft_4_minimus_37633</name>
    <dbReference type="NCBI Taxonomy" id="1665114"/>
    <lineage>
        <taxon>Bacteria</taxon>
        <taxon>Candidatus Microgenomatota</taxon>
        <taxon>environmental samples</taxon>
    </lineage>
</organism>
<evidence type="ECO:0000256" key="1">
    <source>
        <dbReference type="ARBA" id="ARBA00022801"/>
    </source>
</evidence>
<evidence type="ECO:0000259" key="2">
    <source>
        <dbReference type="PROSITE" id="PS51462"/>
    </source>
</evidence>
<dbReference type="Pfam" id="PF00293">
    <property type="entry name" value="NUDIX"/>
    <property type="match status" value="1"/>
</dbReference>
<dbReference type="InterPro" id="IPR015797">
    <property type="entry name" value="NUDIX_hydrolase-like_dom_sf"/>
</dbReference>
<dbReference type="Gene3D" id="3.90.79.10">
    <property type="entry name" value="Nucleoside Triphosphate Pyrophosphohydrolase"/>
    <property type="match status" value="1"/>
</dbReference>
<accession>A0A0H4T746</accession>
<proteinExistence type="predicted"/>
<dbReference type="AlphaFoldDB" id="A0A0H4T746"/>
<dbReference type="SUPFAM" id="SSF55811">
    <property type="entry name" value="Nudix"/>
    <property type="match status" value="1"/>
</dbReference>